<name>A0ABV7MAQ5_9PROT</name>
<accession>A0ABV7MAQ5</accession>
<dbReference type="CDD" id="cd00586">
    <property type="entry name" value="4HBT"/>
    <property type="match status" value="1"/>
</dbReference>
<dbReference type="EMBL" id="JBHRVA010000002">
    <property type="protein sequence ID" value="MFC3302499.1"/>
    <property type="molecule type" value="Genomic_DNA"/>
</dbReference>
<evidence type="ECO:0000256" key="2">
    <source>
        <dbReference type="ARBA" id="ARBA00022801"/>
    </source>
</evidence>
<comment type="caution">
    <text evidence="3">The sequence shown here is derived from an EMBL/GenBank/DDBJ whole genome shotgun (WGS) entry which is preliminary data.</text>
</comment>
<evidence type="ECO:0000256" key="1">
    <source>
        <dbReference type="ARBA" id="ARBA00005953"/>
    </source>
</evidence>
<gene>
    <name evidence="3" type="ORF">ACFONP_07115</name>
</gene>
<dbReference type="Gene3D" id="3.10.129.10">
    <property type="entry name" value="Hotdog Thioesterase"/>
    <property type="match status" value="1"/>
</dbReference>
<dbReference type="EC" id="3.1.2.-" evidence="3"/>
<proteinExistence type="inferred from homology"/>
<dbReference type="InterPro" id="IPR050563">
    <property type="entry name" value="4-hydroxybenzoyl-CoA_TE"/>
</dbReference>
<sequence>MAERKEPSTRSDYRAFRTLTTRWADNDVYGHMNNVVHYALFDTAVNQLLIEEAALDIRSGPQVGLVVETRCSYFSEMAFPDKVHAGIRTDHVGNSAVTYGIGLFRNDDFSAAAEGQFTHVYVDAISRRPKPLAPKLRALVEGLAA</sequence>
<dbReference type="RefSeq" id="WP_189570806.1">
    <property type="nucleotide sequence ID" value="NZ_BMXU01000001.1"/>
</dbReference>
<dbReference type="PANTHER" id="PTHR31793:SF27">
    <property type="entry name" value="NOVEL THIOESTERASE SUPERFAMILY DOMAIN AND SAPOSIN A-TYPE DOMAIN CONTAINING PROTEIN (0610012H03RIK)"/>
    <property type="match status" value="1"/>
</dbReference>
<dbReference type="Proteomes" id="UP001595607">
    <property type="component" value="Unassembled WGS sequence"/>
</dbReference>
<reference evidence="4" key="1">
    <citation type="journal article" date="2019" name="Int. J. Syst. Evol. Microbiol.">
        <title>The Global Catalogue of Microorganisms (GCM) 10K type strain sequencing project: providing services to taxonomists for standard genome sequencing and annotation.</title>
        <authorList>
            <consortium name="The Broad Institute Genomics Platform"/>
            <consortium name="The Broad Institute Genome Sequencing Center for Infectious Disease"/>
            <person name="Wu L."/>
            <person name="Ma J."/>
        </authorList>
    </citation>
    <scope>NUCLEOTIDE SEQUENCE [LARGE SCALE GENOMIC DNA]</scope>
    <source>
        <strain evidence="4">KCTC 22245</strain>
    </source>
</reference>
<dbReference type="InterPro" id="IPR029069">
    <property type="entry name" value="HotDog_dom_sf"/>
</dbReference>
<evidence type="ECO:0000313" key="3">
    <source>
        <dbReference type="EMBL" id="MFC3302499.1"/>
    </source>
</evidence>
<comment type="similarity">
    <text evidence="1">Belongs to the 4-hydroxybenzoyl-CoA thioesterase family.</text>
</comment>
<keyword evidence="2 3" id="KW-0378">Hydrolase</keyword>
<protein>
    <submittedName>
        <fullName evidence="3">Acyl-CoA thioesterase</fullName>
        <ecNumber evidence="3">3.1.2.-</ecNumber>
    </submittedName>
</protein>
<keyword evidence="4" id="KW-1185">Reference proteome</keyword>
<dbReference type="Pfam" id="PF13279">
    <property type="entry name" value="4HBT_2"/>
    <property type="match status" value="1"/>
</dbReference>
<dbReference type="GO" id="GO:0016787">
    <property type="term" value="F:hydrolase activity"/>
    <property type="evidence" value="ECO:0007669"/>
    <property type="project" value="UniProtKB-KW"/>
</dbReference>
<dbReference type="SUPFAM" id="SSF54637">
    <property type="entry name" value="Thioesterase/thiol ester dehydrase-isomerase"/>
    <property type="match status" value="1"/>
</dbReference>
<evidence type="ECO:0000313" key="4">
    <source>
        <dbReference type="Proteomes" id="UP001595607"/>
    </source>
</evidence>
<organism evidence="3 4">
    <name type="scientific">Parvularcula lutaonensis</name>
    <dbReference type="NCBI Taxonomy" id="491923"/>
    <lineage>
        <taxon>Bacteria</taxon>
        <taxon>Pseudomonadati</taxon>
        <taxon>Pseudomonadota</taxon>
        <taxon>Alphaproteobacteria</taxon>
        <taxon>Parvularculales</taxon>
        <taxon>Parvularculaceae</taxon>
        <taxon>Parvularcula</taxon>
    </lineage>
</organism>
<dbReference type="PANTHER" id="PTHR31793">
    <property type="entry name" value="4-HYDROXYBENZOYL-COA THIOESTERASE FAMILY MEMBER"/>
    <property type="match status" value="1"/>
</dbReference>